<keyword evidence="1" id="KW-0436">Ligase</keyword>
<evidence type="ECO:0000256" key="4">
    <source>
        <dbReference type="ARBA" id="ARBA00060888"/>
    </source>
</evidence>
<dbReference type="Proteomes" id="UP000679848">
    <property type="component" value="Chromosome"/>
</dbReference>
<dbReference type="RefSeq" id="WP_213543063.1">
    <property type="nucleotide sequence ID" value="NZ_AP023420.1"/>
</dbReference>
<dbReference type="GO" id="GO:0005524">
    <property type="term" value="F:ATP binding"/>
    <property type="evidence" value="ECO:0007669"/>
    <property type="project" value="UniProtKB-UniRule"/>
</dbReference>
<evidence type="ECO:0000313" key="7">
    <source>
        <dbReference type="EMBL" id="BCK84257.1"/>
    </source>
</evidence>
<dbReference type="EMBL" id="AP023420">
    <property type="protein sequence ID" value="BCK84257.1"/>
    <property type="molecule type" value="Genomic_DNA"/>
</dbReference>
<gene>
    <name evidence="7" type="ORF">MM59RIKEN_15760</name>
</gene>
<dbReference type="Gene3D" id="3.30.1490.20">
    <property type="entry name" value="ATP-grasp fold, A domain"/>
    <property type="match status" value="1"/>
</dbReference>
<comment type="similarity">
    <text evidence="4">In the N-terminal section; belongs to the acetate CoA ligase alpha subunit family.</text>
</comment>
<sequence>MGKKSLNELDSAELLSSAGINMVKSVVLTEGSDATLKQTAEDLGFPVVMKVLSDDILHKTDLGCVCLGIHSVEGMHEAYETILENARKNAPSARVQGVVVQQMLPKGFEVLLGVSTDPQFGQVLMVGLGGIYVELLKAVSMRMVPISRADAEQMIDETPLKMVCKGLRGVHYNREEIVETLLNLSKLCQKHPEIREVDVNPFILYGDRKATAVDAMVILED</sequence>
<keyword evidence="3 5" id="KW-0067">ATP-binding</keyword>
<dbReference type="GO" id="GO:0046872">
    <property type="term" value="F:metal ion binding"/>
    <property type="evidence" value="ECO:0007669"/>
    <property type="project" value="InterPro"/>
</dbReference>
<dbReference type="KEGG" id="pfaa:MM59RIKEN_15760"/>
<dbReference type="SUPFAM" id="SSF56059">
    <property type="entry name" value="Glutathione synthetase ATP-binding domain-like"/>
    <property type="match status" value="1"/>
</dbReference>
<dbReference type="InterPro" id="IPR051538">
    <property type="entry name" value="Acyl-CoA_Synth/Transferase"/>
</dbReference>
<feature type="domain" description="ATP-grasp" evidence="6">
    <location>
        <begin position="12"/>
        <end position="50"/>
    </location>
</feature>
<dbReference type="InterPro" id="IPR013815">
    <property type="entry name" value="ATP_grasp_subdomain_1"/>
</dbReference>
<dbReference type="PANTHER" id="PTHR43334:SF1">
    <property type="entry name" value="3-HYDROXYPROPIONATE--COA LIGASE [ADP-FORMING]"/>
    <property type="match status" value="1"/>
</dbReference>
<dbReference type="GO" id="GO:0016874">
    <property type="term" value="F:ligase activity"/>
    <property type="evidence" value="ECO:0007669"/>
    <property type="project" value="UniProtKB-KW"/>
</dbReference>
<dbReference type="PANTHER" id="PTHR43334">
    <property type="entry name" value="ACETATE--COA LIGASE [ADP-FORMING]"/>
    <property type="match status" value="1"/>
</dbReference>
<dbReference type="Gene3D" id="3.30.470.20">
    <property type="entry name" value="ATP-grasp fold, B domain"/>
    <property type="match status" value="1"/>
</dbReference>
<organism evidence="7 8">
    <name type="scientific">Pusillibacter faecalis</name>
    <dbReference type="NCBI Taxonomy" id="2714358"/>
    <lineage>
        <taxon>Bacteria</taxon>
        <taxon>Bacillati</taxon>
        <taxon>Bacillota</taxon>
        <taxon>Clostridia</taxon>
        <taxon>Eubacteriales</taxon>
        <taxon>Oscillospiraceae</taxon>
        <taxon>Pusillibacter</taxon>
    </lineage>
</organism>
<evidence type="ECO:0000256" key="3">
    <source>
        <dbReference type="ARBA" id="ARBA00022840"/>
    </source>
</evidence>
<evidence type="ECO:0000256" key="5">
    <source>
        <dbReference type="PROSITE-ProRule" id="PRU00409"/>
    </source>
</evidence>
<name>A0A810QDC1_9FIRM</name>
<evidence type="ECO:0000256" key="1">
    <source>
        <dbReference type="ARBA" id="ARBA00022598"/>
    </source>
</evidence>
<dbReference type="FunFam" id="3.30.1490.20:FF:000020">
    <property type="entry name" value="Protein lysine acetyltransferase"/>
    <property type="match status" value="1"/>
</dbReference>
<accession>A0A810QDC1</accession>
<reference evidence="7" key="1">
    <citation type="submission" date="2020-09" db="EMBL/GenBank/DDBJ databases">
        <title>New species isolated from human feces.</title>
        <authorList>
            <person name="Kitahara M."/>
            <person name="Shigeno Y."/>
            <person name="Shime M."/>
            <person name="Matsumoto Y."/>
            <person name="Nakamura S."/>
            <person name="Motooka D."/>
            <person name="Fukuoka S."/>
            <person name="Nishikawa H."/>
            <person name="Benno Y."/>
        </authorList>
    </citation>
    <scope>NUCLEOTIDE SEQUENCE</scope>
    <source>
        <strain evidence="7">MM59</strain>
    </source>
</reference>
<dbReference type="AlphaFoldDB" id="A0A810QDC1"/>
<dbReference type="InterPro" id="IPR011761">
    <property type="entry name" value="ATP-grasp"/>
</dbReference>
<evidence type="ECO:0000313" key="8">
    <source>
        <dbReference type="Proteomes" id="UP000679848"/>
    </source>
</evidence>
<evidence type="ECO:0000256" key="2">
    <source>
        <dbReference type="ARBA" id="ARBA00022741"/>
    </source>
</evidence>
<proteinExistence type="inferred from homology"/>
<dbReference type="Pfam" id="PF13549">
    <property type="entry name" value="ATP-grasp_5"/>
    <property type="match status" value="1"/>
</dbReference>
<protein>
    <recommendedName>
        <fullName evidence="6">ATP-grasp domain-containing protein</fullName>
    </recommendedName>
</protein>
<keyword evidence="2 5" id="KW-0547">Nucleotide-binding</keyword>
<dbReference type="PROSITE" id="PS50975">
    <property type="entry name" value="ATP_GRASP"/>
    <property type="match status" value="1"/>
</dbReference>
<evidence type="ECO:0000259" key="6">
    <source>
        <dbReference type="PROSITE" id="PS50975"/>
    </source>
</evidence>
<keyword evidence="8" id="KW-1185">Reference proteome</keyword>